<dbReference type="EMBL" id="CABFOC020000040">
    <property type="protein sequence ID" value="CAH0051361.1"/>
    <property type="molecule type" value="Genomic_DNA"/>
</dbReference>
<evidence type="ECO:0000313" key="3">
    <source>
        <dbReference type="Proteomes" id="UP000775872"/>
    </source>
</evidence>
<dbReference type="Gene3D" id="3.40.50.1820">
    <property type="entry name" value="alpha/beta hydrolase"/>
    <property type="match status" value="1"/>
</dbReference>
<gene>
    <name evidence="2" type="ORF">CSOL1703_00014683</name>
</gene>
<feature type="domain" description="Carboxylesterase type B" evidence="1">
    <location>
        <begin position="5"/>
        <end position="127"/>
    </location>
</feature>
<evidence type="ECO:0000259" key="1">
    <source>
        <dbReference type="Pfam" id="PF00135"/>
    </source>
</evidence>
<comment type="caution">
    <text evidence="2">The sequence shown here is derived from an EMBL/GenBank/DDBJ whole genome shotgun (WGS) entry which is preliminary data.</text>
</comment>
<evidence type="ECO:0000313" key="2">
    <source>
        <dbReference type="EMBL" id="CAH0051361.1"/>
    </source>
</evidence>
<dbReference type="AlphaFoldDB" id="A0A9N9Z9F0"/>
<proteinExistence type="predicted"/>
<name>A0A9N9Z9F0_9HYPO</name>
<dbReference type="SUPFAM" id="SSF53474">
    <property type="entry name" value="alpha/beta-Hydrolases"/>
    <property type="match status" value="1"/>
</dbReference>
<dbReference type="PANTHER" id="PTHR43142:SF11">
    <property type="entry name" value="CARBOXYLIC ESTER HYDROLASE"/>
    <property type="match status" value="1"/>
</dbReference>
<dbReference type="InterPro" id="IPR029058">
    <property type="entry name" value="AB_hydrolase_fold"/>
</dbReference>
<accession>A0A9N9Z9F0</accession>
<dbReference type="InterPro" id="IPR002018">
    <property type="entry name" value="CarbesteraseB"/>
</dbReference>
<dbReference type="PANTHER" id="PTHR43142">
    <property type="entry name" value="CARBOXYLIC ESTER HYDROLASE"/>
    <property type="match status" value="1"/>
</dbReference>
<dbReference type="Proteomes" id="UP000775872">
    <property type="component" value="Unassembled WGS sequence"/>
</dbReference>
<reference evidence="2" key="1">
    <citation type="submission" date="2021-10" db="EMBL/GenBank/DDBJ databases">
        <authorList>
            <person name="Piombo E."/>
        </authorList>
    </citation>
    <scope>NUCLEOTIDE SEQUENCE</scope>
</reference>
<organism evidence="2 3">
    <name type="scientific">Clonostachys solani</name>
    <dbReference type="NCBI Taxonomy" id="160281"/>
    <lineage>
        <taxon>Eukaryota</taxon>
        <taxon>Fungi</taxon>
        <taxon>Dikarya</taxon>
        <taxon>Ascomycota</taxon>
        <taxon>Pezizomycotina</taxon>
        <taxon>Sordariomycetes</taxon>
        <taxon>Hypocreomycetidae</taxon>
        <taxon>Hypocreales</taxon>
        <taxon>Bionectriaceae</taxon>
        <taxon>Clonostachys</taxon>
    </lineage>
</organism>
<dbReference type="OrthoDB" id="408631at2759"/>
<sequence>MPTQNIVNHPTIGILRGIERFPRVHQFLGIQYATLQDRFSRGELLEEYPPSSEIKDATKFGPLPLSPTNGCQHEQAIIQRKLPFEPFHYSDTQCLTLNISVPVSDAPRSLPVMVFIHGGAFATGSSSFPQVDLAPITNMSIEIGKPMICVGIKYVAVPTWTG</sequence>
<keyword evidence="3" id="KW-1185">Reference proteome</keyword>
<dbReference type="Pfam" id="PF00135">
    <property type="entry name" value="COesterase"/>
    <property type="match status" value="1"/>
</dbReference>
<protein>
    <recommendedName>
        <fullName evidence="1">Carboxylesterase type B domain-containing protein</fullName>
    </recommendedName>
</protein>